<keyword evidence="1" id="KW-0175">Coiled coil</keyword>
<evidence type="ECO:0000313" key="2">
    <source>
        <dbReference type="EMBL" id="SFF68806.1"/>
    </source>
</evidence>
<dbReference type="EMBL" id="FOOE01000023">
    <property type="protein sequence ID" value="SFG04903.1"/>
    <property type="molecule type" value="Genomic_DNA"/>
</dbReference>
<dbReference type="RefSeq" id="WP_027639409.1">
    <property type="nucleotide sequence ID" value="NZ_FOOE01000006.1"/>
</dbReference>
<dbReference type="eggNOG" id="ENOG5030HEF">
    <property type="taxonomic scope" value="Bacteria"/>
</dbReference>
<dbReference type="Proteomes" id="UP000182135">
    <property type="component" value="Unassembled WGS sequence"/>
</dbReference>
<dbReference type="EMBL" id="FOOE01000006">
    <property type="protein sequence ID" value="SFF68806.1"/>
    <property type="molecule type" value="Genomic_DNA"/>
</dbReference>
<dbReference type="STRING" id="1529.SAMN04487885_106164"/>
<gene>
    <name evidence="2" type="ORF">SAMN04487885_106164</name>
    <name evidence="3" type="ORF">SAMN04487885_1232</name>
</gene>
<name>A0A1I2KV70_9CLOT</name>
<reference evidence="2 4" key="1">
    <citation type="submission" date="2016-10" db="EMBL/GenBank/DDBJ databases">
        <authorList>
            <person name="de Groot N.N."/>
        </authorList>
    </citation>
    <scope>NUCLEOTIDE SEQUENCE [LARGE SCALE GENOMIC DNA]</scope>
    <source>
        <strain evidence="2 4">NLAE-zl-G419</strain>
    </source>
</reference>
<sequence>MKLYEFNKHEYYALILALNEEEALKAYEEEIVGEIEEDEIELTPDIITEKQALKRYKKALIENCETEEEKEEDFYKSINSFKYRQEEAIKQNIELSEKYQILLIDGSLL</sequence>
<accession>A0A1I2KV70</accession>
<evidence type="ECO:0000313" key="3">
    <source>
        <dbReference type="EMBL" id="SFG04903.1"/>
    </source>
</evidence>
<feature type="coiled-coil region" evidence="1">
    <location>
        <begin position="17"/>
        <end position="70"/>
    </location>
</feature>
<proteinExistence type="predicted"/>
<evidence type="ECO:0000256" key="1">
    <source>
        <dbReference type="SAM" id="Coils"/>
    </source>
</evidence>
<evidence type="ECO:0000313" key="4">
    <source>
        <dbReference type="Proteomes" id="UP000182135"/>
    </source>
</evidence>
<keyword evidence="4" id="KW-1185">Reference proteome</keyword>
<organism evidence="2 4">
    <name type="scientific">Clostridium cadaveris</name>
    <dbReference type="NCBI Taxonomy" id="1529"/>
    <lineage>
        <taxon>Bacteria</taxon>
        <taxon>Bacillati</taxon>
        <taxon>Bacillota</taxon>
        <taxon>Clostridia</taxon>
        <taxon>Eubacteriales</taxon>
        <taxon>Clostridiaceae</taxon>
        <taxon>Clostridium</taxon>
    </lineage>
</organism>
<dbReference type="AlphaFoldDB" id="A0A1I2KV70"/>
<protein>
    <submittedName>
        <fullName evidence="2">Uncharacterized protein</fullName>
    </submittedName>
</protein>